<accession>A0A1G7GE53</accession>
<name>A0A1G7GE53_9FLAO</name>
<organism evidence="1 2">
    <name type="scientific">Epilithonimonas hungarica</name>
    <dbReference type="NCBI Taxonomy" id="454006"/>
    <lineage>
        <taxon>Bacteria</taxon>
        <taxon>Pseudomonadati</taxon>
        <taxon>Bacteroidota</taxon>
        <taxon>Flavobacteriia</taxon>
        <taxon>Flavobacteriales</taxon>
        <taxon>Weeksellaceae</taxon>
        <taxon>Chryseobacterium group</taxon>
        <taxon>Epilithonimonas</taxon>
    </lineage>
</organism>
<dbReference type="AlphaFoldDB" id="A0A1G7GE53"/>
<dbReference type="Proteomes" id="UP000199203">
    <property type="component" value="Unassembled WGS sequence"/>
</dbReference>
<gene>
    <name evidence="1" type="ORF">SAMN05421825_0436</name>
</gene>
<evidence type="ECO:0000313" key="2">
    <source>
        <dbReference type="Proteomes" id="UP000199203"/>
    </source>
</evidence>
<dbReference type="STRING" id="454006.SAMN05421825_0436"/>
<proteinExistence type="predicted"/>
<sequence length="36" mass="4368">MVFLLHGIFRFYGHVSKLVMEMIFNNKLLKIRQDND</sequence>
<protein>
    <submittedName>
        <fullName evidence="1">Uncharacterized protein</fullName>
    </submittedName>
</protein>
<keyword evidence="2" id="KW-1185">Reference proteome</keyword>
<dbReference type="EMBL" id="FNBH01000001">
    <property type="protein sequence ID" value="SDE86406.1"/>
    <property type="molecule type" value="Genomic_DNA"/>
</dbReference>
<reference evidence="2" key="1">
    <citation type="submission" date="2016-10" db="EMBL/GenBank/DDBJ databases">
        <authorList>
            <person name="Varghese N."/>
            <person name="Submissions S."/>
        </authorList>
    </citation>
    <scope>NUCLEOTIDE SEQUENCE [LARGE SCALE GENOMIC DNA]</scope>
    <source>
        <strain evidence="2">DSM 19684</strain>
    </source>
</reference>
<evidence type="ECO:0000313" key="1">
    <source>
        <dbReference type="EMBL" id="SDE86406.1"/>
    </source>
</evidence>